<protein>
    <submittedName>
        <fullName evidence="2">NADH:ubiquinone oxidoreductase B14 subunit</fullName>
    </submittedName>
</protein>
<keyword evidence="2" id="KW-0830">Ubiquinone</keyword>
<evidence type="ECO:0000256" key="1">
    <source>
        <dbReference type="SAM" id="MobiDB-lite"/>
    </source>
</evidence>
<feature type="compositionally biased region" description="Basic and acidic residues" evidence="1">
    <location>
        <begin position="12"/>
        <end position="21"/>
    </location>
</feature>
<gene>
    <name evidence="2" type="ORF">BE221DRAFT_64141</name>
</gene>
<dbReference type="eggNOG" id="KOG3426">
    <property type="taxonomic scope" value="Eukaryota"/>
</dbReference>
<evidence type="ECO:0000313" key="2">
    <source>
        <dbReference type="EMBL" id="OUS41825.1"/>
    </source>
</evidence>
<sequence length="165" mass="19082">MRSASQRAVTRAIDRARRSLSTEKTPASALWSSPRPVDTPSRDYDEALRRGRALYRDVCREIPWVMDNYSMNEVTTATKLRRAVKDVMRAKIEELETKTRPENRANALDIALWRAREELIALEAHHYQRHHLITRFVNPRAVNASKAKRSAFVDDFLSGGRIELH</sequence>
<name>A0A1Y5I3X5_OSTTA</name>
<organism evidence="2">
    <name type="scientific">Ostreococcus tauri</name>
    <name type="common">Marine green alga</name>
    <dbReference type="NCBI Taxonomy" id="70448"/>
    <lineage>
        <taxon>Eukaryota</taxon>
        <taxon>Viridiplantae</taxon>
        <taxon>Chlorophyta</taxon>
        <taxon>Mamiellophyceae</taxon>
        <taxon>Mamiellales</taxon>
        <taxon>Bathycoccaceae</taxon>
        <taxon>Ostreococcus</taxon>
    </lineage>
</organism>
<feature type="region of interest" description="Disordered" evidence="1">
    <location>
        <begin position="1"/>
        <end position="43"/>
    </location>
</feature>
<dbReference type="AlphaFoldDB" id="A0A1Y5I3X5"/>
<dbReference type="Proteomes" id="UP000195557">
    <property type="component" value="Unassembled WGS sequence"/>
</dbReference>
<proteinExistence type="predicted"/>
<accession>A0A1Y5I3X5</accession>
<dbReference type="EMBL" id="KZ155839">
    <property type="protein sequence ID" value="OUS41825.1"/>
    <property type="molecule type" value="Genomic_DNA"/>
</dbReference>
<reference evidence="2" key="1">
    <citation type="submission" date="2017-04" db="EMBL/GenBank/DDBJ databases">
        <title>Population genomics of picophytoplankton unveils novel chromosome hypervariability.</title>
        <authorList>
            <consortium name="DOE Joint Genome Institute"/>
            <person name="Blanc-Mathieu R."/>
            <person name="Krasovec M."/>
            <person name="Hebrard M."/>
            <person name="Yau S."/>
            <person name="Desgranges E."/>
            <person name="Martin J."/>
            <person name="Schackwitz W."/>
            <person name="Kuo A."/>
            <person name="Salin G."/>
            <person name="Donnadieu C."/>
            <person name="Desdevises Y."/>
            <person name="Sanchez-Ferandin S."/>
            <person name="Moreau H."/>
            <person name="Rivals E."/>
            <person name="Grigoriev I.V."/>
            <person name="Grimsley N."/>
            <person name="Eyre-Walker A."/>
            <person name="Piganeau G."/>
        </authorList>
    </citation>
    <scope>NUCLEOTIDE SEQUENCE [LARGE SCALE GENOMIC DNA]</scope>
    <source>
        <strain evidence="2">RCC 1115</strain>
    </source>
</reference>